<accession>A0A0F3MI69</accession>
<keyword evidence="2" id="KW-0067">ATP-binding</keyword>
<sequence>MIDTLISNKKLLNNNVKVLGRDLNVTNNYGNILIITFDELCYQERSYNDYIAMCQQFDIIIVKDVNTIESTNNDVIIRFINFIDNAYSMKVLLYMSVNVSLDQLYVGHNYQQPFQRTLSRLYEINSSEYLLHSKYHE</sequence>
<gene>
    <name evidence="3" type="ORF">OCHUTO_0949</name>
</gene>
<dbReference type="PATRIC" id="fig|1359168.3.peg.683"/>
<organism evidence="3 4">
    <name type="scientific">Orientia chuto str. Dubai</name>
    <dbReference type="NCBI Taxonomy" id="1359168"/>
    <lineage>
        <taxon>Bacteria</taxon>
        <taxon>Pseudomonadati</taxon>
        <taxon>Pseudomonadota</taxon>
        <taxon>Alphaproteobacteria</taxon>
        <taxon>Rickettsiales</taxon>
        <taxon>Rickettsiaceae</taxon>
        <taxon>Rickettsieae</taxon>
        <taxon>Orientia</taxon>
    </lineage>
</organism>
<keyword evidence="4" id="KW-1185">Reference proteome</keyword>
<dbReference type="GO" id="GO:0005524">
    <property type="term" value="F:ATP binding"/>
    <property type="evidence" value="ECO:0007669"/>
    <property type="project" value="UniProtKB-KW"/>
</dbReference>
<dbReference type="GO" id="GO:0016887">
    <property type="term" value="F:ATP hydrolysis activity"/>
    <property type="evidence" value="ECO:0007669"/>
    <property type="project" value="InterPro"/>
</dbReference>
<reference evidence="3 4" key="1">
    <citation type="submission" date="2015-02" db="EMBL/GenBank/DDBJ databases">
        <title>Genome Sequencing of Rickettsiales.</title>
        <authorList>
            <person name="Daugherty S.C."/>
            <person name="Su Q."/>
            <person name="Abolude K."/>
            <person name="Beier-Sexton M."/>
            <person name="Carlyon J.A."/>
            <person name="Carter R."/>
            <person name="Day N.P."/>
            <person name="Dumler S.J."/>
            <person name="Dyachenko V."/>
            <person name="Godinez A."/>
            <person name="Kurtti T.J."/>
            <person name="Lichay M."/>
            <person name="Mullins K.E."/>
            <person name="Ott S."/>
            <person name="Pappas-Brown V."/>
            <person name="Paris D.H."/>
            <person name="Patel P."/>
            <person name="Richards A.L."/>
            <person name="Sadzewicz L."/>
            <person name="Sears K."/>
            <person name="Seidman D."/>
            <person name="Sengamalay N."/>
            <person name="Stenos J."/>
            <person name="Tallon L.J."/>
            <person name="Vincent G."/>
            <person name="Fraser C.M."/>
            <person name="Munderloh U."/>
            <person name="Dunning-Hotopp J.C."/>
        </authorList>
    </citation>
    <scope>NUCLEOTIDE SEQUENCE [LARGE SCALE GENOMIC DNA]</scope>
    <source>
        <strain evidence="3 4">Fuller</strain>
    </source>
</reference>
<evidence type="ECO:0000256" key="1">
    <source>
        <dbReference type="ARBA" id="ARBA00022741"/>
    </source>
</evidence>
<dbReference type="EMBL" id="LANP01000027">
    <property type="protein sequence ID" value="KJV55152.1"/>
    <property type="molecule type" value="Genomic_DNA"/>
</dbReference>
<evidence type="ECO:0000256" key="2">
    <source>
        <dbReference type="ARBA" id="ARBA00022840"/>
    </source>
</evidence>
<dbReference type="RefSeq" id="WP_269745489.1">
    <property type="nucleotide sequence ID" value="NZ_LANP01000027.1"/>
</dbReference>
<dbReference type="GO" id="GO:0005737">
    <property type="term" value="C:cytoplasm"/>
    <property type="evidence" value="ECO:0007669"/>
    <property type="project" value="TreeGrafter"/>
</dbReference>
<comment type="caution">
    <text evidence="3">The sequence shown here is derived from an EMBL/GenBank/DDBJ whole genome shotgun (WGS) entry which is preliminary data.</text>
</comment>
<proteinExistence type="predicted"/>
<dbReference type="PANTHER" id="PTHR12169:SF6">
    <property type="entry name" value="AFG1-LIKE ATPASE"/>
    <property type="match status" value="1"/>
</dbReference>
<dbReference type="Proteomes" id="UP000033616">
    <property type="component" value="Unassembled WGS sequence"/>
</dbReference>
<dbReference type="InterPro" id="IPR005654">
    <property type="entry name" value="ATPase_AFG1-like"/>
</dbReference>
<dbReference type="AlphaFoldDB" id="A0A0F3MI69"/>
<keyword evidence="1" id="KW-0547">Nucleotide-binding</keyword>
<evidence type="ECO:0000313" key="3">
    <source>
        <dbReference type="EMBL" id="KJV55152.1"/>
    </source>
</evidence>
<protein>
    <submittedName>
        <fullName evidence="3">AFG1-like ATPase family protein</fullName>
    </submittedName>
</protein>
<dbReference type="PANTHER" id="PTHR12169">
    <property type="entry name" value="ATPASE N2B"/>
    <property type="match status" value="1"/>
</dbReference>
<dbReference type="Pfam" id="PF03969">
    <property type="entry name" value="AFG1_ATPase"/>
    <property type="match status" value="1"/>
</dbReference>
<evidence type="ECO:0000313" key="4">
    <source>
        <dbReference type="Proteomes" id="UP000033616"/>
    </source>
</evidence>
<dbReference type="STRING" id="1359168.OCHUTO_0949"/>
<name>A0A0F3MI69_9RICK</name>